<dbReference type="InterPro" id="IPR010982">
    <property type="entry name" value="Lambda_DNA-bd_dom_sf"/>
</dbReference>
<organism evidence="1 2">
    <name type="scientific">Achromobacter denitrificans</name>
    <name type="common">Alcaligenes denitrificans</name>
    <dbReference type="NCBI Taxonomy" id="32002"/>
    <lineage>
        <taxon>Bacteria</taxon>
        <taxon>Pseudomonadati</taxon>
        <taxon>Pseudomonadota</taxon>
        <taxon>Betaproteobacteria</taxon>
        <taxon>Burkholderiales</taxon>
        <taxon>Alcaligenaceae</taxon>
        <taxon>Achromobacter</taxon>
    </lineage>
</organism>
<reference evidence="1 2" key="1">
    <citation type="submission" date="2024-05" db="EMBL/GenBank/DDBJ databases">
        <title>Achromobacter denitrificans. BP1, complete genome.</title>
        <authorList>
            <person name="Zhang B."/>
        </authorList>
    </citation>
    <scope>NUCLEOTIDE SEQUENCE [LARGE SCALE GENOMIC DNA]</scope>
    <source>
        <strain evidence="1 2">BP1</strain>
    </source>
</reference>
<dbReference type="RefSeq" id="WP_343499226.1">
    <property type="nucleotide sequence ID" value="NZ_CP154792.1"/>
</dbReference>
<protein>
    <submittedName>
        <fullName evidence="1">MarR family transcriptional regulator</fullName>
    </submittedName>
</protein>
<accession>A0ABZ3G948</accession>
<keyword evidence="2" id="KW-1185">Reference proteome</keyword>
<evidence type="ECO:0000313" key="2">
    <source>
        <dbReference type="Proteomes" id="UP001446337"/>
    </source>
</evidence>
<name>A0ABZ3G948_ACHDE</name>
<dbReference type="Gene3D" id="1.10.260.40">
    <property type="entry name" value="lambda repressor-like DNA-binding domains"/>
    <property type="match status" value="1"/>
</dbReference>
<dbReference type="SUPFAM" id="SSF47413">
    <property type="entry name" value="lambda repressor-like DNA-binding domains"/>
    <property type="match status" value="1"/>
</dbReference>
<proteinExistence type="predicted"/>
<evidence type="ECO:0000313" key="1">
    <source>
        <dbReference type="EMBL" id="XAN17619.1"/>
    </source>
</evidence>
<gene>
    <name evidence="1" type="ORF">AAIK43_06195</name>
</gene>
<sequence length="103" mass="11536">MSTEEVSPEQAEWTRKTGERLRAEFGTAVAAFTQVRAAKIMGTSPSSVSRIVTDDLEGVCHLMAAMGYQFAPLDAMVVSKEKLEALELFTYEYLRSKIESRRQ</sequence>
<dbReference type="EMBL" id="CP154792">
    <property type="protein sequence ID" value="XAN17619.1"/>
    <property type="molecule type" value="Genomic_DNA"/>
</dbReference>
<dbReference type="Proteomes" id="UP001446337">
    <property type="component" value="Chromosome"/>
</dbReference>